<protein>
    <submittedName>
        <fullName evidence="1">Uncharacterized protein</fullName>
    </submittedName>
</protein>
<comment type="caution">
    <text evidence="1">The sequence shown here is derived from an EMBL/GenBank/DDBJ whole genome shotgun (WGS) entry which is preliminary data.</text>
</comment>
<keyword evidence="2" id="KW-1185">Reference proteome</keyword>
<proteinExistence type="predicted"/>
<reference evidence="1" key="2">
    <citation type="journal article" date="2022" name="New Phytol.">
        <title>Evolutionary transition to the ectomycorrhizal habit in the genomes of a hyperdiverse lineage of mushroom-forming fungi.</title>
        <authorList>
            <person name="Looney B."/>
            <person name="Miyauchi S."/>
            <person name="Morin E."/>
            <person name="Drula E."/>
            <person name="Courty P.E."/>
            <person name="Kohler A."/>
            <person name="Kuo A."/>
            <person name="LaButti K."/>
            <person name="Pangilinan J."/>
            <person name="Lipzen A."/>
            <person name="Riley R."/>
            <person name="Andreopoulos W."/>
            <person name="He G."/>
            <person name="Johnson J."/>
            <person name="Nolan M."/>
            <person name="Tritt A."/>
            <person name="Barry K.W."/>
            <person name="Grigoriev I.V."/>
            <person name="Nagy L.G."/>
            <person name="Hibbett D."/>
            <person name="Henrissat B."/>
            <person name="Matheny P.B."/>
            <person name="Labbe J."/>
            <person name="Martin F.M."/>
        </authorList>
    </citation>
    <scope>NUCLEOTIDE SEQUENCE</scope>
    <source>
        <strain evidence="1">FP105234-sp</strain>
    </source>
</reference>
<dbReference type="Proteomes" id="UP000814033">
    <property type="component" value="Unassembled WGS sequence"/>
</dbReference>
<dbReference type="EMBL" id="MU275883">
    <property type="protein sequence ID" value="KAI0048682.1"/>
    <property type="molecule type" value="Genomic_DNA"/>
</dbReference>
<organism evidence="1 2">
    <name type="scientific">Auriscalpium vulgare</name>
    <dbReference type="NCBI Taxonomy" id="40419"/>
    <lineage>
        <taxon>Eukaryota</taxon>
        <taxon>Fungi</taxon>
        <taxon>Dikarya</taxon>
        <taxon>Basidiomycota</taxon>
        <taxon>Agaricomycotina</taxon>
        <taxon>Agaricomycetes</taxon>
        <taxon>Russulales</taxon>
        <taxon>Auriscalpiaceae</taxon>
        <taxon>Auriscalpium</taxon>
    </lineage>
</organism>
<name>A0ACB8RXY7_9AGAM</name>
<sequence length="109" mass="11985">MKCFPPLSSESERVRDCKSVRMAKMTRSISSTVRQGSSGETTLRSERRHGILGFCIHGGESGGREQPAPRPRLTADRTAPTRLRRLAPTGVVSLVQRDSAAVTQTYRLS</sequence>
<reference evidence="1" key="1">
    <citation type="submission" date="2021-02" db="EMBL/GenBank/DDBJ databases">
        <authorList>
            <consortium name="DOE Joint Genome Institute"/>
            <person name="Ahrendt S."/>
            <person name="Looney B.P."/>
            <person name="Miyauchi S."/>
            <person name="Morin E."/>
            <person name="Drula E."/>
            <person name="Courty P.E."/>
            <person name="Chicoki N."/>
            <person name="Fauchery L."/>
            <person name="Kohler A."/>
            <person name="Kuo A."/>
            <person name="Labutti K."/>
            <person name="Pangilinan J."/>
            <person name="Lipzen A."/>
            <person name="Riley R."/>
            <person name="Andreopoulos W."/>
            <person name="He G."/>
            <person name="Johnson J."/>
            <person name="Barry K.W."/>
            <person name="Grigoriev I.V."/>
            <person name="Nagy L."/>
            <person name="Hibbett D."/>
            <person name="Henrissat B."/>
            <person name="Matheny P.B."/>
            <person name="Labbe J."/>
            <person name="Martin F."/>
        </authorList>
    </citation>
    <scope>NUCLEOTIDE SEQUENCE</scope>
    <source>
        <strain evidence="1">FP105234-sp</strain>
    </source>
</reference>
<gene>
    <name evidence="1" type="ORF">FA95DRAFT_1016697</name>
</gene>
<evidence type="ECO:0000313" key="2">
    <source>
        <dbReference type="Proteomes" id="UP000814033"/>
    </source>
</evidence>
<accession>A0ACB8RXY7</accession>
<evidence type="ECO:0000313" key="1">
    <source>
        <dbReference type="EMBL" id="KAI0048682.1"/>
    </source>
</evidence>